<keyword evidence="2" id="KW-1133">Transmembrane helix</keyword>
<keyword evidence="2" id="KW-0812">Transmembrane</keyword>
<dbReference type="Proteomes" id="UP000005222">
    <property type="component" value="Chromosome H"/>
</dbReference>
<dbReference type="EMBL" id="FO082053">
    <property type="protein sequence ID" value="CCE80425.1"/>
    <property type="molecule type" value="Genomic_DNA"/>
</dbReference>
<sequence>MNITNQGYYTSSYIDNVRQNKMRRQQNDFYRYGAPRDMMYYENGWAPVNGRPDPRAFYSVQSSRNSSSVHVNERTPEYAATPTFGMEPLRSAPRNRRHLGEAYYHSPRRAKHQAYDTPTNVDPDSLGVEITPAQLNNISRRKGEPGKLKHSSSTNGFDGYYIDQKQLYDQAEYKPKLYSHRTFKDVFEDREEDTDRYNPAELIFDSPEDRREVPRYRKALKSFQRFVNKTQYKDYDFFSQNHDEPDEETDVFTNVTGDNDEPVDEASNSIYITAEEEEAMKKEKKTRNIFKRKLRKAKKKLNNDYNEYSNAVDRGKIEELSDDDSGKDTEADMPAENNNEVPPESPQEAAPQTEPADDVEQKKPEFHPAWNYILSWLVYDSSKVDQEEERPTVSPPQSPVQSKKENKLMAISRFIDSSASRALTKPETKIDLQKLKRNYKQITSNWNKPAHTVFASGKQPQYKAFVRNDQEIEVEVDSEDDIEMDAALVYNPATRRLEKVTTDSYSAPSMGSTAAKSENSGNLISNIDKLIKSIRIMQIIFAPIDMVSKTFPNLQTLVILVELVVFTWLLYELSLLIDALCMMIRAIFAPMIAIGKFVNRITT</sequence>
<feature type="region of interest" description="Disordered" evidence="1">
    <location>
        <begin position="107"/>
        <end position="127"/>
    </location>
</feature>
<dbReference type="AlphaFoldDB" id="G8YJD0"/>
<dbReference type="OrthoDB" id="4084092at2759"/>
<keyword evidence="5" id="KW-1185">Reference proteome</keyword>
<accession>G8YJD0</accession>
<protein>
    <submittedName>
        <fullName evidence="3">Piso0_003541 protein</fullName>
    </submittedName>
</protein>
<keyword evidence="2" id="KW-0472">Membrane</keyword>
<feature type="transmembrane region" description="Helical" evidence="2">
    <location>
        <begin position="554"/>
        <end position="571"/>
    </location>
</feature>
<dbReference type="InParanoid" id="G8YJD0"/>
<proteinExistence type="predicted"/>
<evidence type="ECO:0000256" key="1">
    <source>
        <dbReference type="SAM" id="MobiDB-lite"/>
    </source>
</evidence>
<feature type="region of interest" description="Disordered" evidence="1">
    <location>
        <begin position="314"/>
        <end position="361"/>
    </location>
</feature>
<evidence type="ECO:0000313" key="3">
    <source>
        <dbReference type="EMBL" id="CCE80425.1"/>
    </source>
</evidence>
<dbReference type="eggNOG" id="ENOG502T0CG">
    <property type="taxonomic scope" value="Eukaryota"/>
</dbReference>
<gene>
    <name evidence="3" type="primary">Piso0_003541</name>
    <name evidence="3" type="ORF">GNLVRS01_PISO0G14592g</name>
    <name evidence="4" type="ORF">GNLVRS01_PISO0H14593g</name>
</gene>
<evidence type="ECO:0000256" key="2">
    <source>
        <dbReference type="SAM" id="Phobius"/>
    </source>
</evidence>
<evidence type="ECO:0000313" key="4">
    <source>
        <dbReference type="EMBL" id="CCE81190.1"/>
    </source>
</evidence>
<evidence type="ECO:0000313" key="5">
    <source>
        <dbReference type="Proteomes" id="UP000005222"/>
    </source>
</evidence>
<dbReference type="HOGENOM" id="CLU_025334_0_0_1"/>
<reference evidence="5" key="2">
    <citation type="journal article" date="2012" name="G3 (Bethesda)">
        <title>Pichia sorbitophila, an interspecies yeast hybrid reveals early steps of genome resolution following polyploidization.</title>
        <authorList>
            <person name="Leh Louis V."/>
            <person name="Despons L."/>
            <person name="Friedrich A."/>
            <person name="Martin T."/>
            <person name="Durrens P."/>
            <person name="Casaregola S."/>
            <person name="Neuveglise C."/>
            <person name="Fairhead C."/>
            <person name="Marck C."/>
            <person name="Cruz J.A."/>
            <person name="Straub M.L."/>
            <person name="Kugler V."/>
            <person name="Sacerdot C."/>
            <person name="Uzunov Z."/>
            <person name="Thierry A."/>
            <person name="Weiss S."/>
            <person name="Bleykasten C."/>
            <person name="De Montigny J."/>
            <person name="Jacques N."/>
            <person name="Jung P."/>
            <person name="Lemaire M."/>
            <person name="Mallet S."/>
            <person name="Morel G."/>
            <person name="Richard G.F."/>
            <person name="Sarkar A."/>
            <person name="Savel G."/>
            <person name="Schacherer J."/>
            <person name="Seret M.L."/>
            <person name="Talla E."/>
            <person name="Samson G."/>
            <person name="Jubin C."/>
            <person name="Poulain J."/>
            <person name="Vacherie B."/>
            <person name="Barbe V."/>
            <person name="Pelletier E."/>
            <person name="Sherman D.J."/>
            <person name="Westhof E."/>
            <person name="Weissenbach J."/>
            <person name="Baret P.V."/>
            <person name="Wincker P."/>
            <person name="Gaillardin C."/>
            <person name="Dujon B."/>
            <person name="Souciet J.L."/>
        </authorList>
    </citation>
    <scope>NUCLEOTIDE SEQUENCE [LARGE SCALE GENOMIC DNA]</scope>
    <source>
        <strain evidence="5">ATCC MYA-4447 / BCRC 22081 / CBS 7064 / NBRC 10061 / NRRL Y-12695</strain>
    </source>
</reference>
<reference evidence="3" key="1">
    <citation type="submission" date="2011-10" db="EMBL/GenBank/DDBJ databases">
        <authorList>
            <person name="Genoscope - CEA"/>
        </authorList>
    </citation>
    <scope>NUCLEOTIDE SEQUENCE</scope>
</reference>
<dbReference type="STRING" id="559304.G8YJD0"/>
<dbReference type="EMBL" id="FO082052">
    <property type="protein sequence ID" value="CCE81190.1"/>
    <property type="molecule type" value="Genomic_DNA"/>
</dbReference>
<name>G8YJD0_PICSO</name>
<feature type="compositionally biased region" description="Basic and acidic residues" evidence="1">
    <location>
        <begin position="314"/>
        <end position="330"/>
    </location>
</feature>
<organism evidence="3 5">
    <name type="scientific">Pichia sorbitophila (strain ATCC MYA-4447 / BCRC 22081 / CBS 7064 / NBRC 10061 / NRRL Y-12695)</name>
    <name type="common">Hybrid yeast</name>
    <dbReference type="NCBI Taxonomy" id="559304"/>
    <lineage>
        <taxon>Eukaryota</taxon>
        <taxon>Fungi</taxon>
        <taxon>Dikarya</taxon>
        <taxon>Ascomycota</taxon>
        <taxon>Saccharomycotina</taxon>
        <taxon>Pichiomycetes</taxon>
        <taxon>Debaryomycetaceae</taxon>
        <taxon>Millerozyma</taxon>
    </lineage>
</organism>
<dbReference type="Proteomes" id="UP000005222">
    <property type="component" value="Chromosome G"/>
</dbReference>